<keyword evidence="2" id="KW-1185">Reference proteome</keyword>
<name>A0AAW0NX12_9GOBI</name>
<comment type="caution">
    <text evidence="1">The sequence shown here is derived from an EMBL/GenBank/DDBJ whole genome shotgun (WGS) entry which is preliminary data.</text>
</comment>
<evidence type="ECO:0000313" key="1">
    <source>
        <dbReference type="EMBL" id="KAK7907614.1"/>
    </source>
</evidence>
<dbReference type="EMBL" id="JBBPFD010000011">
    <property type="protein sequence ID" value="KAK7907614.1"/>
    <property type="molecule type" value="Genomic_DNA"/>
</dbReference>
<protein>
    <submittedName>
        <fullName evidence="1">Uncharacterized protein</fullName>
    </submittedName>
</protein>
<organism evidence="1 2">
    <name type="scientific">Mugilogobius chulae</name>
    <name type="common">yellowstripe goby</name>
    <dbReference type="NCBI Taxonomy" id="88201"/>
    <lineage>
        <taxon>Eukaryota</taxon>
        <taxon>Metazoa</taxon>
        <taxon>Chordata</taxon>
        <taxon>Craniata</taxon>
        <taxon>Vertebrata</taxon>
        <taxon>Euteleostomi</taxon>
        <taxon>Actinopterygii</taxon>
        <taxon>Neopterygii</taxon>
        <taxon>Teleostei</taxon>
        <taxon>Neoteleostei</taxon>
        <taxon>Acanthomorphata</taxon>
        <taxon>Gobiaria</taxon>
        <taxon>Gobiiformes</taxon>
        <taxon>Gobioidei</taxon>
        <taxon>Gobiidae</taxon>
        <taxon>Gobionellinae</taxon>
        <taxon>Mugilogobius</taxon>
    </lineage>
</organism>
<evidence type="ECO:0000313" key="2">
    <source>
        <dbReference type="Proteomes" id="UP001460270"/>
    </source>
</evidence>
<dbReference type="AlphaFoldDB" id="A0AAW0NX12"/>
<proteinExistence type="predicted"/>
<gene>
    <name evidence="1" type="ORF">WMY93_016226</name>
</gene>
<accession>A0AAW0NX12</accession>
<reference evidence="2" key="1">
    <citation type="submission" date="2024-04" db="EMBL/GenBank/DDBJ databases">
        <title>Salinicola lusitanus LLJ914,a marine bacterium isolated from the Okinawa Trough.</title>
        <authorList>
            <person name="Li J."/>
        </authorList>
    </citation>
    <scope>NUCLEOTIDE SEQUENCE [LARGE SCALE GENOMIC DNA]</scope>
</reference>
<dbReference type="Proteomes" id="UP001460270">
    <property type="component" value="Unassembled WGS sequence"/>
</dbReference>
<sequence length="164" mass="17867">MRKNSTSTTTMRPVWMSLPPQPVRPLCRCHSRPWLHLSDVMCLCVVSSQAAVHLHLSHTLFPPHNGLKAAPPAFPQPHFKLNFQSGRNTFTFHHFHGLQCFSEEPASGAVVGCGCWALLMAWRFGPDLISSLALGWCPVAAGDSAPGADSPLMMLLCPSVPSPM</sequence>